<evidence type="ECO:0000256" key="2">
    <source>
        <dbReference type="SAM" id="Phobius"/>
    </source>
</evidence>
<keyword evidence="2" id="KW-1133">Transmembrane helix</keyword>
<feature type="compositionally biased region" description="Low complexity" evidence="1">
    <location>
        <begin position="146"/>
        <end position="182"/>
    </location>
</feature>
<organism evidence="4 5">
    <name type="scientific">Psilocybe cyanescens</name>
    <dbReference type="NCBI Taxonomy" id="93625"/>
    <lineage>
        <taxon>Eukaryota</taxon>
        <taxon>Fungi</taxon>
        <taxon>Dikarya</taxon>
        <taxon>Basidiomycota</taxon>
        <taxon>Agaricomycotina</taxon>
        <taxon>Agaricomycetes</taxon>
        <taxon>Agaricomycetidae</taxon>
        <taxon>Agaricales</taxon>
        <taxon>Agaricineae</taxon>
        <taxon>Strophariaceae</taxon>
        <taxon>Psilocybe</taxon>
    </lineage>
</organism>
<dbReference type="EMBL" id="NHYD01001264">
    <property type="protein sequence ID" value="PPQ91718.1"/>
    <property type="molecule type" value="Genomic_DNA"/>
</dbReference>
<feature type="signal peptide" evidence="3">
    <location>
        <begin position="1"/>
        <end position="21"/>
    </location>
</feature>
<evidence type="ECO:0008006" key="6">
    <source>
        <dbReference type="Google" id="ProtNLM"/>
    </source>
</evidence>
<proteinExistence type="predicted"/>
<dbReference type="Proteomes" id="UP000283269">
    <property type="component" value="Unassembled WGS sequence"/>
</dbReference>
<evidence type="ECO:0000256" key="1">
    <source>
        <dbReference type="SAM" id="MobiDB-lite"/>
    </source>
</evidence>
<evidence type="ECO:0000256" key="3">
    <source>
        <dbReference type="SAM" id="SignalP"/>
    </source>
</evidence>
<reference evidence="4 5" key="1">
    <citation type="journal article" date="2018" name="Evol. Lett.">
        <title>Horizontal gene cluster transfer increased hallucinogenic mushroom diversity.</title>
        <authorList>
            <person name="Reynolds H.T."/>
            <person name="Vijayakumar V."/>
            <person name="Gluck-Thaler E."/>
            <person name="Korotkin H.B."/>
            <person name="Matheny P.B."/>
            <person name="Slot J.C."/>
        </authorList>
    </citation>
    <scope>NUCLEOTIDE SEQUENCE [LARGE SCALE GENOMIC DNA]</scope>
    <source>
        <strain evidence="4 5">2631</strain>
    </source>
</reference>
<evidence type="ECO:0000313" key="5">
    <source>
        <dbReference type="Proteomes" id="UP000283269"/>
    </source>
</evidence>
<dbReference type="InParanoid" id="A0A409XLT7"/>
<name>A0A409XLT7_PSICY</name>
<feature type="region of interest" description="Disordered" evidence="1">
    <location>
        <begin position="141"/>
        <end position="182"/>
    </location>
</feature>
<keyword evidence="2" id="KW-0472">Membrane</keyword>
<gene>
    <name evidence="4" type="ORF">CVT25_012859</name>
</gene>
<dbReference type="AlphaFoldDB" id="A0A409XLT7"/>
<protein>
    <recommendedName>
        <fullName evidence="6">Extracellular membrane protein CFEM domain-containing protein</fullName>
    </recommendedName>
</protein>
<feature type="transmembrane region" description="Helical" evidence="2">
    <location>
        <begin position="188"/>
        <end position="208"/>
    </location>
</feature>
<evidence type="ECO:0000313" key="4">
    <source>
        <dbReference type="EMBL" id="PPQ91718.1"/>
    </source>
</evidence>
<keyword evidence="5" id="KW-1185">Reference proteome</keyword>
<keyword evidence="3" id="KW-0732">Signal</keyword>
<comment type="caution">
    <text evidence="4">The sequence shown here is derived from an EMBL/GenBank/DDBJ whole genome shotgun (WGS) entry which is preliminary data.</text>
</comment>
<accession>A0A409XLT7</accession>
<dbReference type="OrthoDB" id="2564568at2759"/>
<sequence length="209" mass="20910">MVAPFVLSVALILAIPLSVVADLTITNSVGLFSRQITGFDPSKLPASCIQTKCQDFVNKVTAAKCVTLDCLCTNDIVSAVESCEQCGVDANINGFNQTVVDNSMTAFVKACGDAGHPISGISTSGSGSSVGTSIDIPTSTGINTATSSTQSGISEISSFSNTTPTTPTTTPSSNSGSGSSSTPTGAAAALRVSVVGIIFTAALGAIIFI</sequence>
<keyword evidence="2" id="KW-0812">Transmembrane</keyword>
<feature type="chain" id="PRO_5019199135" description="Extracellular membrane protein CFEM domain-containing protein" evidence="3">
    <location>
        <begin position="22"/>
        <end position="209"/>
    </location>
</feature>